<evidence type="ECO:0000256" key="1">
    <source>
        <dbReference type="SAM" id="MobiDB-lite"/>
    </source>
</evidence>
<evidence type="ECO:0000313" key="4">
    <source>
        <dbReference type="Proteomes" id="UP000092993"/>
    </source>
</evidence>
<accession>A0A1C7LUD5</accession>
<comment type="caution">
    <text evidence="3">The sequence shown here is derived from an EMBL/GenBank/DDBJ whole genome shotgun (WGS) entry which is preliminary data.</text>
</comment>
<feature type="region of interest" description="Disordered" evidence="1">
    <location>
        <begin position="110"/>
        <end position="178"/>
    </location>
</feature>
<feature type="compositionally biased region" description="Polar residues" evidence="1">
    <location>
        <begin position="168"/>
        <end position="178"/>
    </location>
</feature>
<evidence type="ECO:0000313" key="3">
    <source>
        <dbReference type="EMBL" id="OBZ68260.1"/>
    </source>
</evidence>
<reference evidence="3 4" key="1">
    <citation type="submission" date="2016-03" db="EMBL/GenBank/DDBJ databases">
        <title>Whole genome sequencing of Grifola frondosa 9006-11.</title>
        <authorList>
            <person name="Min B."/>
            <person name="Park H."/>
            <person name="Kim J.-G."/>
            <person name="Cho H."/>
            <person name="Oh Y.-L."/>
            <person name="Kong W.-S."/>
            <person name="Choi I.-G."/>
        </authorList>
    </citation>
    <scope>NUCLEOTIDE SEQUENCE [LARGE SCALE GENOMIC DNA]</scope>
    <source>
        <strain evidence="3 4">9006-11</strain>
    </source>
</reference>
<evidence type="ECO:0000256" key="2">
    <source>
        <dbReference type="SAM" id="Phobius"/>
    </source>
</evidence>
<feature type="compositionally biased region" description="Polar residues" evidence="1">
    <location>
        <begin position="285"/>
        <end position="296"/>
    </location>
</feature>
<protein>
    <submittedName>
        <fullName evidence="3">Uncharacterized protein</fullName>
    </submittedName>
</protein>
<keyword evidence="4" id="KW-1185">Reference proteome</keyword>
<dbReference type="OrthoDB" id="3246365at2759"/>
<keyword evidence="2" id="KW-1133">Transmembrane helix</keyword>
<keyword evidence="2" id="KW-0472">Membrane</keyword>
<feature type="transmembrane region" description="Helical" evidence="2">
    <location>
        <begin position="82"/>
        <end position="102"/>
    </location>
</feature>
<organism evidence="3 4">
    <name type="scientific">Grifola frondosa</name>
    <name type="common">Maitake</name>
    <name type="synonym">Polyporus frondosus</name>
    <dbReference type="NCBI Taxonomy" id="5627"/>
    <lineage>
        <taxon>Eukaryota</taxon>
        <taxon>Fungi</taxon>
        <taxon>Dikarya</taxon>
        <taxon>Basidiomycota</taxon>
        <taxon>Agaricomycotina</taxon>
        <taxon>Agaricomycetes</taxon>
        <taxon>Polyporales</taxon>
        <taxon>Grifolaceae</taxon>
        <taxon>Grifola</taxon>
    </lineage>
</organism>
<dbReference type="OMA" id="WQVKRYS"/>
<feature type="transmembrane region" description="Helical" evidence="2">
    <location>
        <begin position="50"/>
        <end position="70"/>
    </location>
</feature>
<sequence>MQLTAGLPLLFALGARLFLNFLILHPGEPPSVPDLLLNGLFQGVLIHNSIVHFPQLVFVVVFGVAAKLLIDLFRSHDSTLCAYTLLGVALGVLCTDVLSQIFDHASIAAPPRAPEPAKRTRLVSFTREAQDRDRDRARAHKHTANANGHAQPRRHDRPRRTDARPSTPALSYCSTAPSISLDSVPSSIDPEGRLTPEQRAVAVLRAKASLADSERRRFKEERKWALSQGNTARASQLAWQVKRYAALMESFHREADAKVVAAARAVHAPVPTPGPSKRTRRTSHSKQTQPITSTSAPPAAHVDTERPPVVSVTVAPTRTRKRSGGRRPCGLLSVYKDEMSILHGSEPLAYSAEREHWCPVSKHGPYASSTLKAQFHSSTPSA</sequence>
<gene>
    <name evidence="3" type="ORF">A0H81_11744</name>
</gene>
<feature type="region of interest" description="Disordered" evidence="1">
    <location>
        <begin position="267"/>
        <end position="305"/>
    </location>
</feature>
<name>A0A1C7LUD5_GRIFR</name>
<dbReference type="EMBL" id="LUGG01000022">
    <property type="protein sequence ID" value="OBZ68260.1"/>
    <property type="molecule type" value="Genomic_DNA"/>
</dbReference>
<keyword evidence="2" id="KW-0812">Transmembrane</keyword>
<dbReference type="AlphaFoldDB" id="A0A1C7LUD5"/>
<dbReference type="Proteomes" id="UP000092993">
    <property type="component" value="Unassembled WGS sequence"/>
</dbReference>
<proteinExistence type="predicted"/>